<dbReference type="SMART" id="SM00698">
    <property type="entry name" value="MORN"/>
    <property type="match status" value="2"/>
</dbReference>
<feature type="region of interest" description="Disordered" evidence="2">
    <location>
        <begin position="1934"/>
        <end position="1961"/>
    </location>
</feature>
<reference evidence="3" key="1">
    <citation type="submission" date="2008-08" db="EMBL/GenBank/DDBJ databases">
        <title>Insights into the genome sequence of a free-living kinetoplastid: Bodo saltans (Kinetoplastida: Euglenozoa).</title>
        <authorList>
            <person name="Jackson A.P."/>
            <person name="Quail M.A."/>
            <person name="Berriman M."/>
        </authorList>
    </citation>
    <scope>NUCLEOTIDE SEQUENCE</scope>
    <source>
        <strain evidence="3">Lake Konstanz</strain>
    </source>
</reference>
<feature type="compositionally biased region" description="Polar residues" evidence="2">
    <location>
        <begin position="1722"/>
        <end position="1738"/>
    </location>
</feature>
<feature type="compositionally biased region" description="Basic and acidic residues" evidence="2">
    <location>
        <begin position="2101"/>
        <end position="2110"/>
    </location>
</feature>
<sequence>MLTAFSTIVTPSASFVSTDEEGSGTAHSNESSTIGITLAVPRRVSVDVHHQTQINTMLPSSSSIGVGGATRAMTPSSAAAGAPRNSLTPVLVGPAIEVEHPSVIDMDQSSPDGAAALPSATVVRVASRPGLRISVDTTATTTPTGGAMVSPPGQPPQRLGVAAGAGGSGSQQGGAQQTMASFVFPTSAATSVMEIPSLVIEGEHHHLHHQPGISPTAAQLQQLLLQQVQHQSSAGQHHQPAHYQTSQHLTARGSASGPQRFRRLSSSTTSREAMAAMLSAGVAVGSSPTPPVGRQSYLSPRHGSQSLRSESDVMHTSLSHVSSALTRRSSLSHSDGILTPLAAPQVPVRSASFLNLMMVPIPTDLCEESLLDLLRLPSASPRGSMQSSGDYSGSDVSGTSNSLPRKYSSSVTMAPPMHVGAQPGVPGASTIRASIPSPNDMAADGGAAQFQRASPQASGRLLQVVNGAGGIASGPSSTLTANLSVQQRRRQNSDSQRSSFSVSSVASSANGSAFFPKSGGGGGGGGSNTTRQLAAEFKVAPIATHRSSFETAELIEDTSMRDDAGGSIQRAGSGLVSRQASAGAGAAGGTTGESDVGTALTIDEEEEDDDPDDMQHSVELLAEFFLREIATRLALVSAYTDAIAPLMVHHFELMWRSRKTTIVSTVPLGRQSRGVLTSPVRQTQPPQPQQVVPSPQLLDEGKLPPSPESDTSAAPLPPDPPPRSSPPLAASGSSSSPLATTTNSASSGSSANLNRVGRPPSVLMPSPVVEKTATSSSPVATLTTLLHTHSNCPYNTPEIGGSPLAGTGAPTSPSHGAFSMAALVSSSSSVGDAATQSPPLHSSMAPSGSRTHTPTSPITVLPRSAVTDSPQQQNNSSYCSCVAPFEEAMQASFDSAAWWFTESVNMYENILLLPFLRDPLAFPSMYEDQQNELRSKKRSSSSQPSSPQKNQVATNSPTKQIRTSSSSSLSAGAAATAAVTASSSTTSPLSLQVLFPFDDASWISVVGTLRVGAVVLSTRCFYYGLHVHLLSAFSVQHAPLQTIGSAGSGAAGGSIRRANSNAGSSRGSVYGGGGGAVAGGGTGSPQGPPVPSGPINGSFSHNTTRSTSTTHSSQGGGGASHHVPPSNTASPTSSSIAGGGGTVSPPPIPSIVGAGGGGGGGGAASPWTWLQQQQQPPQLFAVPSLWTTAMYTVFWNHLPRSVQLLQQQNAHGRTDFFPDVPMAASVSMSFRTAANHSMNLGSPPTGSPPSYGGGLRSWSMPRGSFHTRRESDGTISGLLWQQQQFQQQQQQQQNNGFAGLAGIPQSSPRSHPSAWVHYHGRLSLSGSSFNQYSQQQQQQQQQQNALTIAASNQLTAFIVNLEQLEGTTRSQLEELCVSMLTGLIDMCLDAAPKPSIVVKSLPTFWSPTHQDSAAVTITAAGSRDSRRGSATSSLHQGGRRASMDVPPIISFEEASSRASSSLVVPPSALAGSMGSTASGGGPPGSDHSDGTQPVTATPHDEEDQWEDDLHHQPKEQHAQSGAAAIDGMLPSEERLVGVDRGNSVPADSWGAVKHSYSSSGDSPSGVESRGIFQSLLPEDLRPTEAPHRNSPMILPLVSPANSPSAAAVAAAIAAMVTETSGSSFSDPAMCGSADTNPARHQSSMSSNNSDLSLMSPAMRAANSHAVGTTTTQRGVPHLNAPTTLNAYRLSVPNADWVMPSPLASSGGGGQSTTLGGGGMVRSPSQSPSTDMPMTTTGSSSSLLHYHLFPQTNSPSFNGATVVGPHGIGTCSVIAPASAAGAGGAATFTPVLRSPMTPSKTPQAGGVSYGNSPYSTGLRSSPSRLSVRTQDIHDLVDRQLDVMRRGRGVSSDADDAHSFSARDVLQQQSHRLLGSGALPLSFLSTASITGGPGSSIASVADPSMFPTFSRGSVTESSYSTLLDRSQPNSFRLASVQNSSPNKQAQQQHQHRSGGGGASYHRPDSMLQQQHHLRLQSNATNGSSTSQIETIMTSGGSTPYAQRSPHDSDNKDGGAWPPAVFRQGLSGVTGDSPAHHHSTRRVVQITSPNQANGQEASATPTTATSATGGTATTSGGSMHRLRFPSWPSAVVLSSPTSHNLYSQDKESKESRSFTDSSSVEGGGAGGDGGSESMSLRAGQMGIGAEEHEQQGLQQAEVPPQAPPSASPQGFVPTPPSAPLPLSTPLRQVVAKPSSLAAEVVAADPNIPNSSNAPHRVSVTASPLRQHGGTGYDVYLAATPTQLQQQHNNNTPNVPAGQSSPLRRYDDSTATTGVAATFATTFAGAAAAPRPPSASAVTKNGEIILPKPRPPQEHAYQRSRQGLFNGIDEDAIKHPDEFIAAVFRLRRRLINDVIEAEHEGRDLVRECESAGRHVLTVARHSPQKLQDVALYHFVVGNPWDSGASQESVSRNAVEQTEQRARRDSLELEFQLVCLAQLEEMYRGDVIAEFIHRFVLVRGWYEAIFEGLILAAPVTTTEDVEMTGAVATIAAPVVVSTVQDIVGQHRESGEGGQQQAVVSDGSTSGAGSSPPMLAGENTGGYVSPLLPKESLGEALASQIDESGDDPLHTNHQSPAAAADIINALENEQSAEFQNLVEVEAASARNLLLNAQMEFISAARKEQRHSQLRALEKGIQIVVNQTEPTRRREVEKLWRDSRNVETAPFMRERFVLSTLHTPLERSDDGSVGAQQHTKDDAPQQEHQQPLSLPDAAEVSRSGSPSPSGPMENVADGSIRLERDAAFSTVTEAALLVNPRAPLHLSTIVSPHQPVIVDVSAERFDNAPSGEASSDPYENSSGGGRQMQTTPATNQPPPSLLERYPSGEHDTHTSGGTDEASIEPTADQNVVALAEESPLGPSAAIGGPFPSGGSQAHLNNNNGASLCQQHHQDSIAYEASPSRAASFLGIDAFPSTSDGQYTVSRRVSPSVESDGQCTSPLVESKEGEDGGCITPAEKNYHPSGQVPAPHSALVSTNYSHNAGGVGVATTSATAASLLFEKSNIISATTLAPNVTLTRSIPLLGHTLASLVNTTHRFPFDDAWFLLMLEVQKLKSKMVDAFCGPLVVTPSSSRQQRHDEGAAITDVSNAHLHAVAALFSGSLSAEDDELLARYVSTGAYSSTSASPAPPPAPLHPTNSISEDLFFPTKTQLYNPPTPASSPKGAARYGLKGSNMLPLLLDVVMTRRLFVTHVGVEGAGAATVLLRLGGGGAGSDAGNSTSLPQGPGIMLMAQRGASFYLNPTSSSQQSQHREGTSSASPFIERPSPVSPATDSGSVSTQTFHGSLNQQTQASSSNPLASTELQQRHIATSTSANGSPWSLAPHTTTAPPNEASDELHGAPSSHAAQSTVSLVLFPRHRSNSTTTTTTSAPQASSSSVHRSSLSASSSLALAPSTAAPRVALLSHQDAYLGEWKSGQRHGFGLYEYPSPSSPVPAMTAHNNNAFYLMFADAENPAPVVKDLYLGHWANGKRHGPGYYVRVTQQQQSQQQQSPQQQHRGYQSPLRTPTGGGTPSAATRWITCVIYGEWQQDALQKTTWYGVTESSGPCECV</sequence>
<feature type="compositionally biased region" description="Polar residues" evidence="2">
    <location>
        <begin position="2091"/>
        <end position="2100"/>
    </location>
</feature>
<feature type="region of interest" description="Disordered" evidence="2">
    <location>
        <begin position="2674"/>
        <end position="2725"/>
    </location>
</feature>
<evidence type="ECO:0000256" key="2">
    <source>
        <dbReference type="SAM" id="MobiDB-lite"/>
    </source>
</evidence>
<keyword evidence="1" id="KW-0677">Repeat</keyword>
<accession>B6DT67</accession>
<feature type="compositionally biased region" description="Polar residues" evidence="2">
    <location>
        <begin position="949"/>
        <end position="962"/>
    </location>
</feature>
<feature type="compositionally biased region" description="Low complexity" evidence="2">
    <location>
        <begin position="726"/>
        <end position="754"/>
    </location>
</feature>
<evidence type="ECO:0000256" key="1">
    <source>
        <dbReference type="ARBA" id="ARBA00022737"/>
    </source>
</evidence>
<feature type="compositionally biased region" description="Polar residues" evidence="2">
    <location>
        <begin position="25"/>
        <end position="34"/>
    </location>
</feature>
<feature type="region of interest" description="Disordered" evidence="2">
    <location>
        <begin position="2914"/>
        <end position="2958"/>
    </location>
</feature>
<feature type="compositionally biased region" description="Low complexity" evidence="2">
    <location>
        <begin position="1098"/>
        <end position="1113"/>
    </location>
</feature>
<feature type="region of interest" description="Disordered" evidence="2">
    <location>
        <begin position="226"/>
        <end position="315"/>
    </location>
</feature>
<feature type="region of interest" description="Disordered" evidence="2">
    <location>
        <begin position="670"/>
        <end position="776"/>
    </location>
</feature>
<proteinExistence type="predicted"/>
<feature type="region of interest" description="Disordered" evidence="2">
    <location>
        <begin position="928"/>
        <end position="967"/>
    </location>
</feature>
<feature type="region of interest" description="Disordered" evidence="2">
    <location>
        <begin position="3349"/>
        <end position="3368"/>
    </location>
</feature>
<feature type="region of interest" description="Disordered" evidence="2">
    <location>
        <begin position="1419"/>
        <end position="1521"/>
    </location>
</feature>
<protein>
    <submittedName>
        <fullName evidence="3">Uncharacterized protein</fullName>
    </submittedName>
</protein>
<dbReference type="Pfam" id="PF02493">
    <property type="entry name" value="MORN"/>
    <property type="match status" value="2"/>
</dbReference>
<feature type="region of interest" description="Disordered" evidence="2">
    <location>
        <begin position="2776"/>
        <end position="2832"/>
    </location>
</feature>
<feature type="region of interest" description="Disordered" evidence="2">
    <location>
        <begin position="2502"/>
        <end position="2536"/>
    </location>
</feature>
<feature type="region of interest" description="Disordered" evidence="2">
    <location>
        <begin position="1976"/>
        <end position="2078"/>
    </location>
</feature>
<feature type="compositionally biased region" description="Low complexity" evidence="2">
    <location>
        <begin position="2054"/>
        <end position="2075"/>
    </location>
</feature>
<feature type="region of interest" description="Disordered" evidence="2">
    <location>
        <begin position="1547"/>
        <end position="1568"/>
    </location>
</feature>
<feature type="region of interest" description="Disordered" evidence="2">
    <location>
        <begin position="483"/>
        <end position="503"/>
    </location>
</feature>
<feature type="compositionally biased region" description="Polar residues" evidence="2">
    <location>
        <begin position="2042"/>
        <end position="2053"/>
    </location>
</feature>
<feature type="compositionally biased region" description="Polar residues" evidence="2">
    <location>
        <begin position="401"/>
        <end position="412"/>
    </location>
</feature>
<feature type="region of interest" description="Disordered" evidence="2">
    <location>
        <begin position="379"/>
        <end position="454"/>
    </location>
</feature>
<feature type="compositionally biased region" description="Polar residues" evidence="2">
    <location>
        <begin position="838"/>
        <end position="858"/>
    </location>
</feature>
<feature type="compositionally biased region" description="Polar residues" evidence="2">
    <location>
        <begin position="1976"/>
        <end position="1999"/>
    </location>
</feature>
<dbReference type="EMBL" id="FJ168547">
    <property type="protein sequence ID" value="ACI15901.1"/>
    <property type="molecule type" value="Genomic_DNA"/>
</dbReference>
<feature type="region of interest" description="Disordered" evidence="2">
    <location>
        <begin position="64"/>
        <end position="85"/>
    </location>
</feature>
<dbReference type="InterPro" id="IPR003409">
    <property type="entry name" value="MORN"/>
</dbReference>
<feature type="compositionally biased region" description="Low complexity" evidence="2">
    <location>
        <begin position="1555"/>
        <end position="1568"/>
    </location>
</feature>
<feature type="compositionally biased region" description="Low complexity" evidence="2">
    <location>
        <begin position="137"/>
        <end position="147"/>
    </location>
</feature>
<feature type="compositionally biased region" description="Low complexity" evidence="2">
    <location>
        <begin position="1241"/>
        <end position="1250"/>
    </location>
</feature>
<feature type="compositionally biased region" description="Low complexity" evidence="2">
    <location>
        <begin position="3471"/>
        <end position="3484"/>
    </location>
</feature>
<feature type="compositionally biased region" description="Low complexity" evidence="2">
    <location>
        <begin position="2710"/>
        <end position="2720"/>
    </location>
</feature>
<feature type="compositionally biased region" description="Low complexity" evidence="2">
    <location>
        <begin position="379"/>
        <end position="400"/>
    </location>
</feature>
<feature type="region of interest" description="Disordered" evidence="2">
    <location>
        <begin position="3229"/>
        <end position="3335"/>
    </location>
</feature>
<evidence type="ECO:0000313" key="3">
    <source>
        <dbReference type="EMBL" id="ACI15901.1"/>
    </source>
</evidence>
<feature type="region of interest" description="Disordered" evidence="2">
    <location>
        <begin position="1045"/>
        <end position="1167"/>
    </location>
</feature>
<feature type="compositionally biased region" description="Low complexity" evidence="2">
    <location>
        <begin position="1120"/>
        <end position="1135"/>
    </location>
</feature>
<feature type="compositionally biased region" description="Low complexity" evidence="2">
    <location>
        <begin position="493"/>
        <end position="503"/>
    </location>
</feature>
<feature type="region of interest" description="Disordered" evidence="2">
    <location>
        <begin position="829"/>
        <end position="877"/>
    </location>
</feature>
<feature type="region of interest" description="Disordered" evidence="2">
    <location>
        <begin position="1623"/>
        <end position="1649"/>
    </location>
</feature>
<feature type="region of interest" description="Disordered" evidence="2">
    <location>
        <begin position="1239"/>
        <end position="1270"/>
    </location>
</feature>
<feature type="compositionally biased region" description="Low complexity" evidence="2">
    <location>
        <begin position="3350"/>
        <end position="3368"/>
    </location>
</feature>
<organism evidence="3">
    <name type="scientific">Bodo saltans</name>
    <name type="common">Flagellated protozoan</name>
    <dbReference type="NCBI Taxonomy" id="75058"/>
    <lineage>
        <taxon>Eukaryota</taxon>
        <taxon>Discoba</taxon>
        <taxon>Euglenozoa</taxon>
        <taxon>Kinetoplastea</taxon>
        <taxon>Metakinetoplastina</taxon>
        <taxon>Eubodonida</taxon>
        <taxon>Bodonidae</taxon>
        <taxon>Bodo</taxon>
    </lineage>
</organism>
<feature type="region of interest" description="Disordered" evidence="2">
    <location>
        <begin position="1703"/>
        <end position="1738"/>
    </location>
</feature>
<feature type="compositionally biased region" description="Polar residues" evidence="2">
    <location>
        <begin position="3258"/>
        <end position="3318"/>
    </location>
</feature>
<feature type="compositionally biased region" description="Gly residues" evidence="2">
    <location>
        <begin position="2118"/>
        <end position="2127"/>
    </location>
</feature>
<name>B6DT67_BODSA</name>
<feature type="compositionally biased region" description="Gly residues" evidence="2">
    <location>
        <begin position="1153"/>
        <end position="1163"/>
    </location>
</feature>
<feature type="compositionally biased region" description="Basic and acidic residues" evidence="2">
    <location>
        <begin position="1507"/>
        <end position="1517"/>
    </location>
</feature>
<feature type="compositionally biased region" description="Low complexity" evidence="2">
    <location>
        <begin position="677"/>
        <end position="696"/>
    </location>
</feature>
<feature type="region of interest" description="Disordered" evidence="2">
    <location>
        <begin position="2091"/>
        <end position="2177"/>
    </location>
</feature>
<feature type="compositionally biased region" description="Polar residues" evidence="2">
    <location>
        <begin position="296"/>
        <end position="315"/>
    </location>
</feature>
<feature type="compositionally biased region" description="Polar residues" evidence="2">
    <location>
        <begin position="2786"/>
        <end position="2803"/>
    </location>
</feature>
<feature type="compositionally biased region" description="Low complexity" evidence="2">
    <location>
        <begin position="1456"/>
        <end position="1476"/>
    </location>
</feature>
<feature type="region of interest" description="Disordered" evidence="2">
    <location>
        <begin position="15"/>
        <end position="34"/>
    </location>
</feature>
<feature type="compositionally biased region" description="Gly residues" evidence="2">
    <location>
        <begin position="1705"/>
        <end position="1719"/>
    </location>
</feature>
<feature type="compositionally biased region" description="Polar residues" evidence="2">
    <location>
        <begin position="232"/>
        <end position="249"/>
    </location>
</feature>
<feature type="region of interest" description="Disordered" evidence="2">
    <location>
        <begin position="1290"/>
        <end position="1312"/>
    </location>
</feature>
<feature type="compositionally biased region" description="Polar residues" evidence="2">
    <location>
        <begin position="2509"/>
        <end position="2523"/>
    </location>
</feature>
<feature type="compositionally biased region" description="Polar residues" evidence="2">
    <location>
        <begin position="2914"/>
        <end position="2931"/>
    </location>
</feature>
<feature type="region of interest" description="Disordered" evidence="2">
    <location>
        <begin position="136"/>
        <end position="174"/>
    </location>
</feature>
<feature type="region of interest" description="Disordered" evidence="2">
    <location>
        <begin position="3470"/>
        <end position="3501"/>
    </location>
</feature>
<feature type="compositionally biased region" description="Polar residues" evidence="2">
    <location>
        <begin position="3229"/>
        <end position="3248"/>
    </location>
</feature>
<feature type="compositionally biased region" description="Gly residues" evidence="2">
    <location>
        <begin position="1069"/>
        <end position="1084"/>
    </location>
</feature>
<feature type="compositionally biased region" description="Gly residues" evidence="2">
    <location>
        <begin position="163"/>
        <end position="172"/>
    </location>
</feature>
<feature type="region of interest" description="Disordered" evidence="2">
    <location>
        <begin position="562"/>
        <end position="596"/>
    </location>
</feature>
<feature type="compositionally biased region" description="Pro residues" evidence="2">
    <location>
        <begin position="715"/>
        <end position="725"/>
    </location>
</feature>
<feature type="compositionally biased region" description="Polar residues" evidence="2">
    <location>
        <begin position="866"/>
        <end position="877"/>
    </location>
</feature>
<dbReference type="SUPFAM" id="SSF82185">
    <property type="entry name" value="Histone H3 K4-specific methyltransferase SET7/9 N-terminal domain"/>
    <property type="match status" value="1"/>
</dbReference>